<dbReference type="PANTHER" id="PTHR32385:SF15">
    <property type="entry name" value="INOSITOL PHOSPHOCERAMIDE MANNOSYLTRANSFERASE 1"/>
    <property type="match status" value="1"/>
</dbReference>
<dbReference type="PANTHER" id="PTHR32385">
    <property type="entry name" value="MANNOSYL PHOSPHORYLINOSITOL CERAMIDE SYNTHASE"/>
    <property type="match status" value="1"/>
</dbReference>
<dbReference type="InterPro" id="IPR051706">
    <property type="entry name" value="Glycosyltransferase_domain"/>
</dbReference>
<dbReference type="GO" id="GO:0051999">
    <property type="term" value="P:mannosyl-inositol phosphorylceramide biosynthetic process"/>
    <property type="evidence" value="ECO:0007669"/>
    <property type="project" value="TreeGrafter"/>
</dbReference>
<organism evidence="2 3">
    <name type="scientific">Emiliania huxleyi (strain CCMP1516)</name>
    <dbReference type="NCBI Taxonomy" id="280463"/>
    <lineage>
        <taxon>Eukaryota</taxon>
        <taxon>Haptista</taxon>
        <taxon>Haptophyta</taxon>
        <taxon>Prymnesiophyceae</taxon>
        <taxon>Isochrysidales</taxon>
        <taxon>Noelaerhabdaceae</taxon>
        <taxon>Emiliania</taxon>
    </lineage>
</organism>
<sequence>MRTPIERVDMARYALLYLYGGVYADADVALLSLPMLRCAIRDAELTLPWEKERLIGQSIMISRSPRHPFWASLAKELVARYNRACYEPDNTGPDALTRAWPKLCLDGPRTPLRLHRGLLAGPVALHGMTGAWRNQASVARRKGRLGCPSNAALPAMPRKCVEFGESCGSN</sequence>
<dbReference type="InterPro" id="IPR007577">
    <property type="entry name" value="GlycoTrfase_DXD_sugar-bd_CS"/>
</dbReference>
<accession>A0A0D3IKN8</accession>
<evidence type="ECO:0008006" key="4">
    <source>
        <dbReference type="Google" id="ProtNLM"/>
    </source>
</evidence>
<dbReference type="Pfam" id="PF04488">
    <property type="entry name" value="Gly_transf_sug"/>
    <property type="match status" value="1"/>
</dbReference>
<dbReference type="InterPro" id="IPR029044">
    <property type="entry name" value="Nucleotide-diphossugar_trans"/>
</dbReference>
<keyword evidence="1" id="KW-0808">Transferase</keyword>
<evidence type="ECO:0000256" key="1">
    <source>
        <dbReference type="ARBA" id="ARBA00022679"/>
    </source>
</evidence>
<reference evidence="2" key="2">
    <citation type="submission" date="2024-10" db="UniProtKB">
        <authorList>
            <consortium name="EnsemblProtists"/>
        </authorList>
    </citation>
    <scope>IDENTIFICATION</scope>
</reference>
<evidence type="ECO:0000313" key="2">
    <source>
        <dbReference type="EnsemblProtists" id="EOD11823"/>
    </source>
</evidence>
<name>A0A0D3IKN8_EMIH1</name>
<protein>
    <recommendedName>
        <fullName evidence="4">Alpha 1,4-glycosyltransferase domain-containing protein</fullName>
    </recommendedName>
</protein>
<proteinExistence type="predicted"/>
<dbReference type="EnsemblProtists" id="EOD11823">
    <property type="protein sequence ID" value="EOD11823"/>
    <property type="gene ID" value="EMIHUDRAFT_357584"/>
</dbReference>
<dbReference type="SUPFAM" id="SSF53448">
    <property type="entry name" value="Nucleotide-diphospho-sugar transferases"/>
    <property type="match status" value="1"/>
</dbReference>
<dbReference type="GeneID" id="17258082"/>
<dbReference type="Gene3D" id="3.90.550.20">
    <property type="match status" value="1"/>
</dbReference>
<dbReference type="GO" id="GO:0016020">
    <property type="term" value="C:membrane"/>
    <property type="evidence" value="ECO:0007669"/>
    <property type="project" value="GOC"/>
</dbReference>
<dbReference type="RefSeq" id="XP_005764252.1">
    <property type="nucleotide sequence ID" value="XM_005764195.1"/>
</dbReference>
<keyword evidence="3" id="KW-1185">Reference proteome</keyword>
<dbReference type="GO" id="GO:0000030">
    <property type="term" value="F:mannosyltransferase activity"/>
    <property type="evidence" value="ECO:0007669"/>
    <property type="project" value="TreeGrafter"/>
</dbReference>
<dbReference type="HOGENOM" id="CLU_1574827_0_0_1"/>
<dbReference type="KEGG" id="ehx:EMIHUDRAFT_357584"/>
<reference evidence="3" key="1">
    <citation type="journal article" date="2013" name="Nature">
        <title>Pan genome of the phytoplankton Emiliania underpins its global distribution.</title>
        <authorList>
            <person name="Read B.A."/>
            <person name="Kegel J."/>
            <person name="Klute M.J."/>
            <person name="Kuo A."/>
            <person name="Lefebvre S.C."/>
            <person name="Maumus F."/>
            <person name="Mayer C."/>
            <person name="Miller J."/>
            <person name="Monier A."/>
            <person name="Salamov A."/>
            <person name="Young J."/>
            <person name="Aguilar M."/>
            <person name="Claverie J.M."/>
            <person name="Frickenhaus S."/>
            <person name="Gonzalez K."/>
            <person name="Herman E.K."/>
            <person name="Lin Y.C."/>
            <person name="Napier J."/>
            <person name="Ogata H."/>
            <person name="Sarno A.F."/>
            <person name="Shmutz J."/>
            <person name="Schroeder D."/>
            <person name="de Vargas C."/>
            <person name="Verret F."/>
            <person name="von Dassow P."/>
            <person name="Valentin K."/>
            <person name="Van de Peer Y."/>
            <person name="Wheeler G."/>
            <person name="Dacks J.B."/>
            <person name="Delwiche C.F."/>
            <person name="Dyhrman S.T."/>
            <person name="Glockner G."/>
            <person name="John U."/>
            <person name="Richards T."/>
            <person name="Worden A.Z."/>
            <person name="Zhang X."/>
            <person name="Grigoriev I.V."/>
            <person name="Allen A.E."/>
            <person name="Bidle K."/>
            <person name="Borodovsky M."/>
            <person name="Bowler C."/>
            <person name="Brownlee C."/>
            <person name="Cock J.M."/>
            <person name="Elias M."/>
            <person name="Gladyshev V.N."/>
            <person name="Groth M."/>
            <person name="Guda C."/>
            <person name="Hadaegh A."/>
            <person name="Iglesias-Rodriguez M.D."/>
            <person name="Jenkins J."/>
            <person name="Jones B.M."/>
            <person name="Lawson T."/>
            <person name="Leese F."/>
            <person name="Lindquist E."/>
            <person name="Lobanov A."/>
            <person name="Lomsadze A."/>
            <person name="Malik S.B."/>
            <person name="Marsh M.E."/>
            <person name="Mackinder L."/>
            <person name="Mock T."/>
            <person name="Mueller-Roeber B."/>
            <person name="Pagarete A."/>
            <person name="Parker M."/>
            <person name="Probert I."/>
            <person name="Quesneville H."/>
            <person name="Raines C."/>
            <person name="Rensing S.A."/>
            <person name="Riano-Pachon D.M."/>
            <person name="Richier S."/>
            <person name="Rokitta S."/>
            <person name="Shiraiwa Y."/>
            <person name="Soanes D.M."/>
            <person name="van der Giezen M."/>
            <person name="Wahlund T.M."/>
            <person name="Williams B."/>
            <person name="Wilson W."/>
            <person name="Wolfe G."/>
            <person name="Wurch L.L."/>
        </authorList>
    </citation>
    <scope>NUCLEOTIDE SEQUENCE</scope>
</reference>
<dbReference type="AlphaFoldDB" id="A0A0D3IKN8"/>
<dbReference type="PaxDb" id="2903-EOD11823"/>
<evidence type="ECO:0000313" key="3">
    <source>
        <dbReference type="Proteomes" id="UP000013827"/>
    </source>
</evidence>
<dbReference type="Proteomes" id="UP000013827">
    <property type="component" value="Unassembled WGS sequence"/>
</dbReference>